<dbReference type="CDD" id="cd00118">
    <property type="entry name" value="LysM"/>
    <property type="match status" value="2"/>
</dbReference>
<evidence type="ECO:0000256" key="1">
    <source>
        <dbReference type="ARBA" id="ARBA00004370"/>
    </source>
</evidence>
<feature type="domain" description="LysM" evidence="6">
    <location>
        <begin position="27"/>
        <end position="71"/>
    </location>
</feature>
<feature type="domain" description="LysM" evidence="6">
    <location>
        <begin position="90"/>
        <end position="136"/>
    </location>
</feature>
<dbReference type="RefSeq" id="WP_183697060.1">
    <property type="nucleotide sequence ID" value="NZ_JACICA010000007.1"/>
</dbReference>
<evidence type="ECO:0000313" key="7">
    <source>
        <dbReference type="EMBL" id="MBB3703096.1"/>
    </source>
</evidence>
<dbReference type="InterPro" id="IPR018392">
    <property type="entry name" value="LysM"/>
</dbReference>
<name>A0A7W5UIE9_9BACT</name>
<evidence type="ECO:0000256" key="3">
    <source>
        <dbReference type="ARBA" id="ARBA00022989"/>
    </source>
</evidence>
<protein>
    <submittedName>
        <fullName evidence="7">LysM repeat protein</fullName>
    </submittedName>
</protein>
<dbReference type="InterPro" id="IPR036779">
    <property type="entry name" value="LysM_dom_sf"/>
</dbReference>
<feature type="signal peptide" evidence="5">
    <location>
        <begin position="1"/>
        <end position="22"/>
    </location>
</feature>
<dbReference type="SUPFAM" id="SSF54106">
    <property type="entry name" value="LysM domain"/>
    <property type="match status" value="2"/>
</dbReference>
<evidence type="ECO:0000256" key="4">
    <source>
        <dbReference type="ARBA" id="ARBA00023136"/>
    </source>
</evidence>
<dbReference type="PANTHER" id="PTHR33734:SF22">
    <property type="entry name" value="MEMBRANE-BOUND LYTIC MUREIN TRANSGLYCOSYLASE D"/>
    <property type="match status" value="1"/>
</dbReference>
<comment type="subcellular location">
    <subcellularLocation>
        <location evidence="1">Membrane</location>
    </subcellularLocation>
</comment>
<evidence type="ECO:0000259" key="6">
    <source>
        <dbReference type="PROSITE" id="PS51782"/>
    </source>
</evidence>
<proteinExistence type="predicted"/>
<evidence type="ECO:0000256" key="2">
    <source>
        <dbReference type="ARBA" id="ARBA00022692"/>
    </source>
</evidence>
<keyword evidence="2" id="KW-0812">Transmembrane</keyword>
<sequence>MKLRSFLLASVFFVLCTSVVVAQTRVVEHTVVKGETLYRLSKNYGVTVEQIVAQNPGLTTETLQEGLLIKIPTNGTAPSSVLQKESSHYATHKVQKEETIWGIARMYGISVDSFMESNPQMKEANFKLKKGLVLRIPQTVQQQKSQTTSQAQNNVSAAILLPLTATGVEGERSVEFYRGFLMAADKVRENGSNINVYTYNELPSSTNLTDILTKIKNSKVQFLIGPVYPSHFDEVSSFCRSNGIRMIVPFSSKAMQVNVNRYVYLLNTPAKYEKILATDLFLKTFKGKSVLFLHTNKADQQEFTQYLRQRLLMQGATVIDVNEDATIAQLKTALNNKKHTIVVPDASDASTLQRVFLKLNEVRQAMPKAELSLVGYSSWLNQTARYEGELFLNDTYIFTPSYYEPAFAGVRQFNVDYQAWFKAQPLDVIPRMGLLGYDTGLQVLQGILKYGEKYNTQGAEKGLLQSNLRFGRTEEDGGYINQSMFLIHYKSNKTIDKITAK</sequence>
<reference evidence="7 8" key="1">
    <citation type="submission" date="2020-08" db="EMBL/GenBank/DDBJ databases">
        <title>Genomic Encyclopedia of Type Strains, Phase IV (KMG-IV): sequencing the most valuable type-strain genomes for metagenomic binning, comparative biology and taxonomic classification.</title>
        <authorList>
            <person name="Goeker M."/>
        </authorList>
    </citation>
    <scope>NUCLEOTIDE SEQUENCE [LARGE SCALE GENOMIC DNA]</scope>
    <source>
        <strain evidence="7 8">DSM 22548</strain>
    </source>
</reference>
<dbReference type="AlphaFoldDB" id="A0A7W5UIE9"/>
<dbReference type="Pfam" id="PF01094">
    <property type="entry name" value="ANF_receptor"/>
    <property type="match status" value="1"/>
</dbReference>
<dbReference type="Pfam" id="PF01476">
    <property type="entry name" value="LysM"/>
    <property type="match status" value="2"/>
</dbReference>
<dbReference type="EMBL" id="JACICA010000007">
    <property type="protein sequence ID" value="MBB3703096.1"/>
    <property type="molecule type" value="Genomic_DNA"/>
</dbReference>
<dbReference type="InterPro" id="IPR001828">
    <property type="entry name" value="ANF_lig-bd_rcpt"/>
</dbReference>
<gene>
    <name evidence="7" type="ORF">FHS60_001569</name>
</gene>
<keyword evidence="3" id="KW-1133">Transmembrane helix</keyword>
<dbReference type="GO" id="GO:0016020">
    <property type="term" value="C:membrane"/>
    <property type="evidence" value="ECO:0007669"/>
    <property type="project" value="UniProtKB-SubCell"/>
</dbReference>
<dbReference type="Gene3D" id="3.10.350.10">
    <property type="entry name" value="LysM domain"/>
    <property type="match status" value="2"/>
</dbReference>
<comment type="caution">
    <text evidence="7">The sequence shown here is derived from an EMBL/GenBank/DDBJ whole genome shotgun (WGS) entry which is preliminary data.</text>
</comment>
<dbReference type="SMART" id="SM00257">
    <property type="entry name" value="LysM"/>
    <property type="match status" value="2"/>
</dbReference>
<dbReference type="SUPFAM" id="SSF53822">
    <property type="entry name" value="Periplasmic binding protein-like I"/>
    <property type="match status" value="1"/>
</dbReference>
<dbReference type="Gene3D" id="3.40.50.2300">
    <property type="match status" value="2"/>
</dbReference>
<evidence type="ECO:0000256" key="5">
    <source>
        <dbReference type="SAM" id="SignalP"/>
    </source>
</evidence>
<dbReference type="PANTHER" id="PTHR33734">
    <property type="entry name" value="LYSM DOMAIN-CONTAINING GPI-ANCHORED PROTEIN 2"/>
    <property type="match status" value="1"/>
</dbReference>
<organism evidence="7 8">
    <name type="scientific">Alloprevotella rava</name>
    <dbReference type="NCBI Taxonomy" id="671218"/>
    <lineage>
        <taxon>Bacteria</taxon>
        <taxon>Pseudomonadati</taxon>
        <taxon>Bacteroidota</taxon>
        <taxon>Bacteroidia</taxon>
        <taxon>Bacteroidales</taxon>
        <taxon>Prevotellaceae</taxon>
        <taxon>Alloprevotella</taxon>
    </lineage>
</organism>
<accession>A0A7W5UIE9</accession>
<evidence type="ECO:0000313" key="8">
    <source>
        <dbReference type="Proteomes" id="UP000541425"/>
    </source>
</evidence>
<dbReference type="Proteomes" id="UP000541425">
    <property type="component" value="Unassembled WGS sequence"/>
</dbReference>
<dbReference type="PROSITE" id="PS51782">
    <property type="entry name" value="LYSM"/>
    <property type="match status" value="2"/>
</dbReference>
<dbReference type="InterPro" id="IPR028082">
    <property type="entry name" value="Peripla_BP_I"/>
</dbReference>
<keyword evidence="4" id="KW-0472">Membrane</keyword>
<feature type="chain" id="PRO_5030663597" evidence="5">
    <location>
        <begin position="23"/>
        <end position="501"/>
    </location>
</feature>
<keyword evidence="5" id="KW-0732">Signal</keyword>
<dbReference type="CDD" id="cd06268">
    <property type="entry name" value="PBP1_ABC_transporter_LIVBP-like"/>
    <property type="match status" value="1"/>
</dbReference>